<keyword evidence="1" id="KW-0812">Transmembrane</keyword>
<feature type="transmembrane region" description="Helical" evidence="1">
    <location>
        <begin position="55"/>
        <end position="78"/>
    </location>
</feature>
<name>A0ABT8R2K3_9BACT</name>
<evidence type="ECO:0000313" key="2">
    <source>
        <dbReference type="EMBL" id="MDO1446325.1"/>
    </source>
</evidence>
<evidence type="ECO:0000256" key="1">
    <source>
        <dbReference type="SAM" id="Phobius"/>
    </source>
</evidence>
<keyword evidence="1" id="KW-0472">Membrane</keyword>
<protein>
    <recommendedName>
        <fullName evidence="4">YcxB family protein</fullName>
    </recommendedName>
</protein>
<dbReference type="Proteomes" id="UP001168528">
    <property type="component" value="Unassembled WGS sequence"/>
</dbReference>
<comment type="caution">
    <text evidence="2">The sequence shown here is derived from an EMBL/GenBank/DDBJ whole genome shotgun (WGS) entry which is preliminary data.</text>
</comment>
<organism evidence="2 3">
    <name type="scientific">Rhodocytophaga aerolata</name>
    <dbReference type="NCBI Taxonomy" id="455078"/>
    <lineage>
        <taxon>Bacteria</taxon>
        <taxon>Pseudomonadati</taxon>
        <taxon>Bacteroidota</taxon>
        <taxon>Cytophagia</taxon>
        <taxon>Cytophagales</taxon>
        <taxon>Rhodocytophagaceae</taxon>
        <taxon>Rhodocytophaga</taxon>
    </lineage>
</organism>
<keyword evidence="1" id="KW-1133">Transmembrane helix</keyword>
<evidence type="ECO:0008006" key="4">
    <source>
        <dbReference type="Google" id="ProtNLM"/>
    </source>
</evidence>
<accession>A0ABT8R2K3</accession>
<evidence type="ECO:0000313" key="3">
    <source>
        <dbReference type="Proteomes" id="UP001168528"/>
    </source>
</evidence>
<gene>
    <name evidence="2" type="ORF">Q0590_08690</name>
</gene>
<keyword evidence="3" id="KW-1185">Reference proteome</keyword>
<dbReference type="EMBL" id="JAUKPO010000003">
    <property type="protein sequence ID" value="MDO1446325.1"/>
    <property type="molecule type" value="Genomic_DNA"/>
</dbReference>
<sequence>MRSELVITKKDYTRFYLYQYYHSPNLLTRILRYICGPVLVAMGIHLLSYPQKFGIAYGGFCIGYGIYYTAKPFLFLLFKKFTPQSGFLEVKDTHLLFESKEGKSLVDLTKVKSYKTTSFFVIKLENNHSVIIPKEKLSLEVKEELERKIQAGI</sequence>
<dbReference type="RefSeq" id="WP_302037120.1">
    <property type="nucleotide sequence ID" value="NZ_JAUKPO010000003.1"/>
</dbReference>
<reference evidence="2" key="1">
    <citation type="submission" date="2023-07" db="EMBL/GenBank/DDBJ databases">
        <title>The genome sequence of Rhodocytophaga aerolata KACC 12507.</title>
        <authorList>
            <person name="Zhang X."/>
        </authorList>
    </citation>
    <scope>NUCLEOTIDE SEQUENCE</scope>
    <source>
        <strain evidence="2">KACC 12507</strain>
    </source>
</reference>
<feature type="transmembrane region" description="Helical" evidence="1">
    <location>
        <begin position="30"/>
        <end position="49"/>
    </location>
</feature>
<proteinExistence type="predicted"/>